<sequence>MQLYFETISTYKTRLSLSSHQESSVLCRAMPTILLQRNDFQLPEGLYITAWPNHGAGIGHQFGEWFQGIWAAYKFNITYVHTPFLINSAYWNSFLGFGANEIGEDDIKIHHYIVTVL</sequence>
<reference evidence="1" key="1">
    <citation type="submission" date="2021-02" db="EMBL/GenBank/DDBJ databases">
        <authorList>
            <person name="Nowell W R."/>
        </authorList>
    </citation>
    <scope>NUCLEOTIDE SEQUENCE</scope>
</reference>
<evidence type="ECO:0000313" key="1">
    <source>
        <dbReference type="EMBL" id="CAF4234340.1"/>
    </source>
</evidence>
<evidence type="ECO:0000313" key="2">
    <source>
        <dbReference type="Proteomes" id="UP000663842"/>
    </source>
</evidence>
<dbReference type="EMBL" id="CAJOBF010007501">
    <property type="protein sequence ID" value="CAF4234340.1"/>
    <property type="molecule type" value="Genomic_DNA"/>
</dbReference>
<proteinExistence type="predicted"/>
<comment type="caution">
    <text evidence="1">The sequence shown here is derived from an EMBL/GenBank/DDBJ whole genome shotgun (WGS) entry which is preliminary data.</text>
</comment>
<organism evidence="1 2">
    <name type="scientific">Rotaria magnacalcarata</name>
    <dbReference type="NCBI Taxonomy" id="392030"/>
    <lineage>
        <taxon>Eukaryota</taxon>
        <taxon>Metazoa</taxon>
        <taxon>Spiralia</taxon>
        <taxon>Gnathifera</taxon>
        <taxon>Rotifera</taxon>
        <taxon>Eurotatoria</taxon>
        <taxon>Bdelloidea</taxon>
        <taxon>Philodinida</taxon>
        <taxon>Philodinidae</taxon>
        <taxon>Rotaria</taxon>
    </lineage>
</organism>
<gene>
    <name evidence="1" type="ORF">UXM345_LOCUS29825</name>
</gene>
<dbReference type="Proteomes" id="UP000663842">
    <property type="component" value="Unassembled WGS sequence"/>
</dbReference>
<name>A0A820DM00_9BILA</name>
<protein>
    <submittedName>
        <fullName evidence="1">Uncharacterized protein</fullName>
    </submittedName>
</protein>
<dbReference type="AlphaFoldDB" id="A0A820DM00"/>
<accession>A0A820DM00</accession>